<organism evidence="4 5">
    <name type="scientific">Crassostrea virginica</name>
    <name type="common">Eastern oyster</name>
    <dbReference type="NCBI Taxonomy" id="6565"/>
    <lineage>
        <taxon>Eukaryota</taxon>
        <taxon>Metazoa</taxon>
        <taxon>Spiralia</taxon>
        <taxon>Lophotrochozoa</taxon>
        <taxon>Mollusca</taxon>
        <taxon>Bivalvia</taxon>
        <taxon>Autobranchia</taxon>
        <taxon>Pteriomorphia</taxon>
        <taxon>Ostreida</taxon>
        <taxon>Ostreoidea</taxon>
        <taxon>Ostreidae</taxon>
        <taxon>Crassostrea</taxon>
    </lineage>
</organism>
<dbReference type="KEGG" id="cvn:111109371"/>
<gene>
    <name evidence="5" type="primary">LOC111109371</name>
</gene>
<evidence type="ECO:0000256" key="1">
    <source>
        <dbReference type="SAM" id="Coils"/>
    </source>
</evidence>
<reference evidence="5" key="1">
    <citation type="submission" date="2025-08" db="UniProtKB">
        <authorList>
            <consortium name="RefSeq"/>
        </authorList>
    </citation>
    <scope>IDENTIFICATION</scope>
    <source>
        <tissue evidence="5">Whole sample</tissue>
    </source>
</reference>
<evidence type="ECO:0000256" key="2">
    <source>
        <dbReference type="SAM" id="MobiDB-lite"/>
    </source>
</evidence>
<feature type="compositionally biased region" description="Polar residues" evidence="2">
    <location>
        <begin position="117"/>
        <end position="136"/>
    </location>
</feature>
<keyword evidence="1" id="KW-0175">Coiled coil</keyword>
<dbReference type="Proteomes" id="UP000694844">
    <property type="component" value="Chromosome 8"/>
</dbReference>
<dbReference type="Pfam" id="PF13873">
    <property type="entry name" value="Myb_DNA-bind_5"/>
    <property type="match status" value="1"/>
</dbReference>
<dbReference type="PANTHER" id="PTHR23098">
    <property type="entry name" value="AGAP001331-PA-RELATED"/>
    <property type="match status" value="1"/>
</dbReference>
<dbReference type="InterPro" id="IPR028002">
    <property type="entry name" value="Myb_DNA-bind_5"/>
</dbReference>
<dbReference type="PANTHER" id="PTHR23098:SF16">
    <property type="entry name" value="REGULATORY PROTEIN ZESTE"/>
    <property type="match status" value="1"/>
</dbReference>
<dbReference type="AlphaFoldDB" id="A0A8B8BDT6"/>
<dbReference type="GeneID" id="111109371"/>
<evidence type="ECO:0000259" key="3">
    <source>
        <dbReference type="Pfam" id="PF13873"/>
    </source>
</evidence>
<accession>A0A8B8BDT6</accession>
<feature type="coiled-coil region" evidence="1">
    <location>
        <begin position="150"/>
        <end position="186"/>
    </location>
</feature>
<feature type="region of interest" description="Disordered" evidence="2">
    <location>
        <begin position="89"/>
        <end position="145"/>
    </location>
</feature>
<dbReference type="GO" id="GO:0005634">
    <property type="term" value="C:nucleus"/>
    <property type="evidence" value="ECO:0007669"/>
    <property type="project" value="TreeGrafter"/>
</dbReference>
<dbReference type="RefSeq" id="XP_022301156.1">
    <property type="nucleotide sequence ID" value="XM_022445448.1"/>
</dbReference>
<proteinExistence type="predicted"/>
<feature type="compositionally biased region" description="Low complexity" evidence="2">
    <location>
        <begin position="99"/>
        <end position="111"/>
    </location>
</feature>
<keyword evidence="4" id="KW-1185">Reference proteome</keyword>
<dbReference type="OrthoDB" id="9900437at2759"/>
<name>A0A8B8BDT6_CRAVI</name>
<sequence length="206" mass="23254">MADGDRPKKERNRNFTAREVEILVEEVEKNKTVLFAPHKDVNTNNKKNQCWNEIRCLKKAVEGIEGGLDTDDTNEVDLFKVEEVWLSRSPSMTSKSEQAAVPVHVPSSSPCPALPVTPSSTARQSPNTSNSKQLQATKTRNTLKRKRTAEDVYELQCQVLEQELEKNKLEMEKSRLQINLLEKLRERVASGGRSDACLIELFSSLS</sequence>
<evidence type="ECO:0000313" key="4">
    <source>
        <dbReference type="Proteomes" id="UP000694844"/>
    </source>
</evidence>
<protein>
    <submittedName>
        <fullName evidence="5">Uncharacterized protein LOC111109371</fullName>
    </submittedName>
</protein>
<evidence type="ECO:0000313" key="5">
    <source>
        <dbReference type="RefSeq" id="XP_022301156.1"/>
    </source>
</evidence>
<feature type="domain" description="Myb/SANT-like DNA-binding" evidence="3">
    <location>
        <begin position="11"/>
        <end position="54"/>
    </location>
</feature>